<dbReference type="RefSeq" id="WP_380199766.1">
    <property type="nucleotide sequence ID" value="NZ_JBHTEK010000001.1"/>
</dbReference>
<protein>
    <recommendedName>
        <fullName evidence="1">Aspartate/glutamate/uridylate kinase domain-containing protein</fullName>
    </recommendedName>
</protein>
<name>A0ABW2TZK2_9BACT</name>
<dbReference type="Pfam" id="PF00696">
    <property type="entry name" value="AA_kinase"/>
    <property type="match status" value="1"/>
</dbReference>
<dbReference type="Gene3D" id="3.40.1160.10">
    <property type="entry name" value="Acetylglutamate kinase-like"/>
    <property type="match status" value="1"/>
</dbReference>
<accession>A0ABW2TZK2</accession>
<sequence length="81" mass="8719">MPLAYRRLVVKIGSNVLTQDSGLPDLARMEQLVAQVAALKAQGREVIVVSSGAVAAGRSLITVPAKTDAVRGRQRWPPWAR</sequence>
<comment type="caution">
    <text evidence="2">The sequence shown here is derived from an EMBL/GenBank/DDBJ whole genome shotgun (WGS) entry which is preliminary data.</text>
</comment>
<reference evidence="3" key="1">
    <citation type="journal article" date="2019" name="Int. J. Syst. Evol. Microbiol.">
        <title>The Global Catalogue of Microorganisms (GCM) 10K type strain sequencing project: providing services to taxonomists for standard genome sequencing and annotation.</title>
        <authorList>
            <consortium name="The Broad Institute Genomics Platform"/>
            <consortium name="The Broad Institute Genome Sequencing Center for Infectious Disease"/>
            <person name="Wu L."/>
            <person name="Ma J."/>
        </authorList>
    </citation>
    <scope>NUCLEOTIDE SEQUENCE [LARGE SCALE GENOMIC DNA]</scope>
    <source>
        <strain evidence="3">JCM 19635</strain>
    </source>
</reference>
<evidence type="ECO:0000313" key="2">
    <source>
        <dbReference type="EMBL" id="MFC7666234.1"/>
    </source>
</evidence>
<evidence type="ECO:0000313" key="3">
    <source>
        <dbReference type="Proteomes" id="UP001596513"/>
    </source>
</evidence>
<dbReference type="SUPFAM" id="SSF53633">
    <property type="entry name" value="Carbamate kinase-like"/>
    <property type="match status" value="1"/>
</dbReference>
<organism evidence="2 3">
    <name type="scientific">Hymenobacter humi</name>
    <dbReference type="NCBI Taxonomy" id="1411620"/>
    <lineage>
        <taxon>Bacteria</taxon>
        <taxon>Pseudomonadati</taxon>
        <taxon>Bacteroidota</taxon>
        <taxon>Cytophagia</taxon>
        <taxon>Cytophagales</taxon>
        <taxon>Hymenobacteraceae</taxon>
        <taxon>Hymenobacter</taxon>
    </lineage>
</organism>
<keyword evidence="3" id="KW-1185">Reference proteome</keyword>
<dbReference type="Proteomes" id="UP001596513">
    <property type="component" value="Unassembled WGS sequence"/>
</dbReference>
<dbReference type="PANTHER" id="PTHR11063:SF8">
    <property type="entry name" value="DELTA-1-PYRROLINE-5-CARBOXYLATE SYNTHASE"/>
    <property type="match status" value="1"/>
</dbReference>
<dbReference type="EMBL" id="JBHTEK010000001">
    <property type="protein sequence ID" value="MFC7666234.1"/>
    <property type="molecule type" value="Genomic_DNA"/>
</dbReference>
<gene>
    <name evidence="2" type="ORF">ACFQT0_01415</name>
</gene>
<dbReference type="PANTHER" id="PTHR11063">
    <property type="entry name" value="GLUTAMATE SEMIALDEHYDE DEHYDROGENASE"/>
    <property type="match status" value="1"/>
</dbReference>
<dbReference type="InterPro" id="IPR001048">
    <property type="entry name" value="Asp/Glu/Uridylate_kinase"/>
</dbReference>
<proteinExistence type="predicted"/>
<feature type="domain" description="Aspartate/glutamate/uridylate kinase" evidence="1">
    <location>
        <begin position="7"/>
        <end position="58"/>
    </location>
</feature>
<evidence type="ECO:0000259" key="1">
    <source>
        <dbReference type="Pfam" id="PF00696"/>
    </source>
</evidence>
<dbReference type="InterPro" id="IPR036393">
    <property type="entry name" value="AceGlu_kinase-like_sf"/>
</dbReference>